<dbReference type="EMBL" id="JACRVF010000003">
    <property type="protein sequence ID" value="MBC5993755.1"/>
    <property type="molecule type" value="Genomic_DNA"/>
</dbReference>
<dbReference type="RefSeq" id="WP_187067760.1">
    <property type="nucleotide sequence ID" value="NZ_JACRVF010000003.1"/>
</dbReference>
<keyword evidence="2" id="KW-1185">Reference proteome</keyword>
<comment type="caution">
    <text evidence="1">The sequence shown here is derived from an EMBL/GenBank/DDBJ whole genome shotgun (WGS) entry which is preliminary data.</text>
</comment>
<dbReference type="Proteomes" id="UP000603640">
    <property type="component" value="Unassembled WGS sequence"/>
</dbReference>
<reference evidence="1" key="1">
    <citation type="submission" date="2020-08" db="EMBL/GenBank/DDBJ databases">
        <title>Pontibacter sp. SD6 16S ribosomal RNA gene Genome sequencing and assembly.</title>
        <authorList>
            <person name="Kang M."/>
        </authorList>
    </citation>
    <scope>NUCLEOTIDE SEQUENCE</scope>
    <source>
        <strain evidence="1">SD6</strain>
    </source>
</reference>
<protein>
    <submittedName>
        <fullName evidence="1">Uncharacterized protein</fullName>
    </submittedName>
</protein>
<dbReference type="AlphaFoldDB" id="A0A923NB80"/>
<sequence>MSPKVKGDIEKLIGYSIDFAETLLLGSGEYYPFGSKISSSGELTPLSYFDEEEFPESQKIINGLTSVFEDALNKKEVRAYCIAYDVRVKNEKYDAATDALLLSIKHEDVEGRLTYYYPYELGNNKKLEFLEPWGEHEN</sequence>
<name>A0A923NB80_9BACT</name>
<evidence type="ECO:0000313" key="2">
    <source>
        <dbReference type="Proteomes" id="UP000603640"/>
    </source>
</evidence>
<organism evidence="1 2">
    <name type="scientific">Pontibacter cellulosilyticus</name>
    <dbReference type="NCBI Taxonomy" id="1720253"/>
    <lineage>
        <taxon>Bacteria</taxon>
        <taxon>Pseudomonadati</taxon>
        <taxon>Bacteroidota</taxon>
        <taxon>Cytophagia</taxon>
        <taxon>Cytophagales</taxon>
        <taxon>Hymenobacteraceae</taxon>
        <taxon>Pontibacter</taxon>
    </lineage>
</organism>
<proteinExistence type="predicted"/>
<evidence type="ECO:0000313" key="1">
    <source>
        <dbReference type="EMBL" id="MBC5993755.1"/>
    </source>
</evidence>
<gene>
    <name evidence="1" type="ORF">H8S84_12990</name>
</gene>
<accession>A0A923NB80</accession>